<sequence length="235" mass="26084">MSFLDVFDYQLVHRNGDERGEVIHIEEGKTVIGRSEKCHVHLASPDVSRQHCVLVRTKTQLFVYDLSSRNGTKVNRQRIASKKPVELRHRDKLQIGRWKFRFLVKDALSGESIPDEPKVVDDAKASAPRTVLNELDAIAEALDLPSGEITETKSIPRDFPSEANNAAPSAAKPEKPNKPQLNEASPAPEKAEPEQPAFDPTKKRQPISLPASARLSGASDPRTAADQTLRKLFGR</sequence>
<evidence type="ECO:0000313" key="3">
    <source>
        <dbReference type="EMBL" id="EMI52618.1"/>
    </source>
</evidence>
<dbReference type="PROSITE" id="PS50006">
    <property type="entry name" value="FHA_DOMAIN"/>
    <property type="match status" value="1"/>
</dbReference>
<name>M5U9F7_9BACT</name>
<dbReference type="InterPro" id="IPR050923">
    <property type="entry name" value="Cell_Proc_Reg/RNA_Proc"/>
</dbReference>
<dbReference type="PANTHER" id="PTHR23308">
    <property type="entry name" value="NUCLEAR INHIBITOR OF PROTEIN PHOSPHATASE-1"/>
    <property type="match status" value="1"/>
</dbReference>
<dbReference type="Proteomes" id="UP000011885">
    <property type="component" value="Unassembled WGS sequence"/>
</dbReference>
<dbReference type="CDD" id="cd00060">
    <property type="entry name" value="FHA"/>
    <property type="match status" value="1"/>
</dbReference>
<gene>
    <name evidence="3" type="ORF">RSSM_05929</name>
</gene>
<feature type="compositionally biased region" description="Low complexity" evidence="1">
    <location>
        <begin position="161"/>
        <end position="171"/>
    </location>
</feature>
<dbReference type="Gene3D" id="2.60.200.20">
    <property type="match status" value="1"/>
</dbReference>
<protein>
    <submittedName>
        <fullName evidence="3">Forkhead-associated domain protein</fullName>
    </submittedName>
</protein>
<dbReference type="EMBL" id="ANOH01000413">
    <property type="protein sequence ID" value="EMI52618.1"/>
    <property type="molecule type" value="Genomic_DNA"/>
</dbReference>
<dbReference type="SMART" id="SM00240">
    <property type="entry name" value="FHA"/>
    <property type="match status" value="1"/>
</dbReference>
<organism evidence="3 4">
    <name type="scientific">Rhodopirellula sallentina SM41</name>
    <dbReference type="NCBI Taxonomy" id="1263870"/>
    <lineage>
        <taxon>Bacteria</taxon>
        <taxon>Pseudomonadati</taxon>
        <taxon>Planctomycetota</taxon>
        <taxon>Planctomycetia</taxon>
        <taxon>Pirellulales</taxon>
        <taxon>Pirellulaceae</taxon>
        <taxon>Rhodopirellula</taxon>
    </lineage>
</organism>
<reference evidence="3 4" key="1">
    <citation type="journal article" date="2013" name="Mar. Genomics">
        <title>Expression of sulfatases in Rhodopirellula baltica and the diversity of sulfatases in the genus Rhodopirellula.</title>
        <authorList>
            <person name="Wegner C.E."/>
            <person name="Richter-Heitmann T."/>
            <person name="Klindworth A."/>
            <person name="Klockow C."/>
            <person name="Richter M."/>
            <person name="Achstetter T."/>
            <person name="Glockner F.O."/>
            <person name="Harder J."/>
        </authorList>
    </citation>
    <scope>NUCLEOTIDE SEQUENCE [LARGE SCALE GENOMIC DNA]</scope>
    <source>
        <strain evidence="3 4">SM41</strain>
    </source>
</reference>
<comment type="caution">
    <text evidence="3">The sequence shown here is derived from an EMBL/GenBank/DDBJ whole genome shotgun (WGS) entry which is preliminary data.</text>
</comment>
<dbReference type="RefSeq" id="WP_008687197.1">
    <property type="nucleotide sequence ID" value="NZ_ANOH01000413.1"/>
</dbReference>
<feature type="compositionally biased region" description="Basic and acidic residues" evidence="1">
    <location>
        <begin position="150"/>
        <end position="160"/>
    </location>
</feature>
<evidence type="ECO:0000313" key="4">
    <source>
        <dbReference type="Proteomes" id="UP000011885"/>
    </source>
</evidence>
<evidence type="ECO:0000259" key="2">
    <source>
        <dbReference type="PROSITE" id="PS50006"/>
    </source>
</evidence>
<dbReference type="InterPro" id="IPR008984">
    <property type="entry name" value="SMAD_FHA_dom_sf"/>
</dbReference>
<dbReference type="Pfam" id="PF00498">
    <property type="entry name" value="FHA"/>
    <property type="match status" value="1"/>
</dbReference>
<feature type="domain" description="FHA" evidence="2">
    <location>
        <begin position="30"/>
        <end position="79"/>
    </location>
</feature>
<dbReference type="AlphaFoldDB" id="M5U9F7"/>
<evidence type="ECO:0000256" key="1">
    <source>
        <dbReference type="SAM" id="MobiDB-lite"/>
    </source>
</evidence>
<proteinExistence type="predicted"/>
<feature type="region of interest" description="Disordered" evidence="1">
    <location>
        <begin position="149"/>
        <end position="235"/>
    </location>
</feature>
<accession>M5U9F7</accession>
<dbReference type="PATRIC" id="fig|1263870.3.peg.6286"/>
<dbReference type="InterPro" id="IPR000253">
    <property type="entry name" value="FHA_dom"/>
</dbReference>
<dbReference type="SUPFAM" id="SSF49879">
    <property type="entry name" value="SMAD/FHA domain"/>
    <property type="match status" value="1"/>
</dbReference>
<dbReference type="OrthoDB" id="256833at2"/>
<keyword evidence="4" id="KW-1185">Reference proteome</keyword>